<organism evidence="2 3">
    <name type="scientific">Chaetomium globosum (strain ATCC 6205 / CBS 148.51 / DSM 1962 / NBRC 6347 / NRRL 1970)</name>
    <name type="common">Soil fungus</name>
    <dbReference type="NCBI Taxonomy" id="306901"/>
    <lineage>
        <taxon>Eukaryota</taxon>
        <taxon>Fungi</taxon>
        <taxon>Dikarya</taxon>
        <taxon>Ascomycota</taxon>
        <taxon>Pezizomycotina</taxon>
        <taxon>Sordariomycetes</taxon>
        <taxon>Sordariomycetidae</taxon>
        <taxon>Sordariales</taxon>
        <taxon>Chaetomiaceae</taxon>
        <taxon>Chaetomium</taxon>
    </lineage>
</organism>
<feature type="region of interest" description="Disordered" evidence="1">
    <location>
        <begin position="79"/>
        <end position="112"/>
    </location>
</feature>
<evidence type="ECO:0000313" key="3">
    <source>
        <dbReference type="Proteomes" id="UP000001056"/>
    </source>
</evidence>
<reference evidence="3" key="1">
    <citation type="journal article" date="2015" name="Genome Announc.">
        <title>Draft genome sequence of the cellulolytic fungus Chaetomium globosum.</title>
        <authorList>
            <person name="Cuomo C.A."/>
            <person name="Untereiner W.A."/>
            <person name="Ma L.-J."/>
            <person name="Grabherr M."/>
            <person name="Birren B.W."/>
        </authorList>
    </citation>
    <scope>NUCLEOTIDE SEQUENCE [LARGE SCALE GENOMIC DNA]</scope>
    <source>
        <strain evidence="3">ATCC 6205 / CBS 148.51 / DSM 1962 / NBRC 6347 / NRRL 1970</strain>
    </source>
</reference>
<name>Q2H3U4_CHAGB</name>
<keyword evidence="3" id="KW-1185">Reference proteome</keyword>
<dbReference type="InParanoid" id="Q2H3U4"/>
<dbReference type="AlphaFoldDB" id="Q2H3U4"/>
<gene>
    <name evidence="2" type="ORF">CHGG_06671</name>
</gene>
<accession>Q2H3U4</accession>
<proteinExistence type="predicted"/>
<dbReference type="EMBL" id="CH408031">
    <property type="protein sequence ID" value="EAQ90052.1"/>
    <property type="molecule type" value="Genomic_DNA"/>
</dbReference>
<dbReference type="HOGENOM" id="CLU_1731250_0_0_1"/>
<dbReference type="Proteomes" id="UP000001056">
    <property type="component" value="Unassembled WGS sequence"/>
</dbReference>
<protein>
    <submittedName>
        <fullName evidence="2">Uncharacterized protein</fullName>
    </submittedName>
</protein>
<evidence type="ECO:0000313" key="2">
    <source>
        <dbReference type="EMBL" id="EAQ90052.1"/>
    </source>
</evidence>
<dbReference type="RefSeq" id="XP_001222766.1">
    <property type="nucleotide sequence ID" value="XM_001222765.1"/>
</dbReference>
<dbReference type="GeneID" id="4391453"/>
<feature type="compositionally biased region" description="Polar residues" evidence="1">
    <location>
        <begin position="98"/>
        <end position="112"/>
    </location>
</feature>
<dbReference type="VEuPathDB" id="FungiDB:CHGG_06671"/>
<feature type="compositionally biased region" description="Basic and acidic residues" evidence="1">
    <location>
        <begin position="84"/>
        <end position="95"/>
    </location>
</feature>
<sequence length="151" mass="16226">MPRSSRLKRWTNGFSHRTGPSYTYRTELEPAMLLFGVILADTWLYYPCNVRVLRKLPDEELGASNNYTVVVSRCSGAGCAEGADSPRKGTGKEETPFASPSKQVVGGTSQDGRTSGLPCFICAGKSSLQTVAKETADVNWPKAGSANGFKA</sequence>
<evidence type="ECO:0000256" key="1">
    <source>
        <dbReference type="SAM" id="MobiDB-lite"/>
    </source>
</evidence>